<dbReference type="Gene3D" id="1.25.40.390">
    <property type="match status" value="1"/>
</dbReference>
<protein>
    <recommendedName>
        <fullName evidence="11">RagB/SusD family nutrient uptake outer membrane protein</fullName>
    </recommendedName>
</protein>
<dbReference type="InterPro" id="IPR012944">
    <property type="entry name" value="SusD_RagB_dom"/>
</dbReference>
<keyword evidence="4" id="KW-0472">Membrane</keyword>
<dbReference type="PROSITE" id="PS51257">
    <property type="entry name" value="PROKAR_LIPOPROTEIN"/>
    <property type="match status" value="1"/>
</dbReference>
<dbReference type="RefSeq" id="WP_124316630.1">
    <property type="nucleotide sequence ID" value="NZ_BHZJ02000081.1"/>
</dbReference>
<evidence type="ECO:0000256" key="1">
    <source>
        <dbReference type="ARBA" id="ARBA00004442"/>
    </source>
</evidence>
<organism evidence="9 10">
    <name type="scientific">Butyricimonas faecihominis</name>
    <dbReference type="NCBI Taxonomy" id="1472416"/>
    <lineage>
        <taxon>Bacteria</taxon>
        <taxon>Pseudomonadati</taxon>
        <taxon>Bacteroidota</taxon>
        <taxon>Bacteroidia</taxon>
        <taxon>Bacteroidales</taxon>
        <taxon>Odoribacteraceae</taxon>
        <taxon>Butyricimonas</taxon>
    </lineage>
</organism>
<evidence type="ECO:0000256" key="2">
    <source>
        <dbReference type="ARBA" id="ARBA00006275"/>
    </source>
</evidence>
<evidence type="ECO:0000256" key="5">
    <source>
        <dbReference type="ARBA" id="ARBA00023237"/>
    </source>
</evidence>
<dbReference type="Pfam" id="PF07980">
    <property type="entry name" value="SusD_RagB"/>
    <property type="match status" value="1"/>
</dbReference>
<dbReference type="AlphaFoldDB" id="A0A7W6HUW0"/>
<comment type="caution">
    <text evidence="9">The sequence shown here is derived from an EMBL/GenBank/DDBJ whole genome shotgun (WGS) entry which is preliminary data.</text>
</comment>
<dbReference type="SUPFAM" id="SSF48452">
    <property type="entry name" value="TPR-like"/>
    <property type="match status" value="1"/>
</dbReference>
<dbReference type="InterPro" id="IPR033985">
    <property type="entry name" value="SusD-like_N"/>
</dbReference>
<keyword evidence="5" id="KW-0998">Cell outer membrane</keyword>
<feature type="signal peptide" evidence="6">
    <location>
        <begin position="1"/>
        <end position="21"/>
    </location>
</feature>
<dbReference type="OrthoDB" id="727588at2"/>
<name>A0A7W6HUW0_9BACT</name>
<keyword evidence="10" id="KW-1185">Reference proteome</keyword>
<proteinExistence type="inferred from homology"/>
<evidence type="ECO:0000256" key="6">
    <source>
        <dbReference type="SAM" id="SignalP"/>
    </source>
</evidence>
<evidence type="ECO:0008006" key="11">
    <source>
        <dbReference type="Google" id="ProtNLM"/>
    </source>
</evidence>
<sequence>MKRIRNKYSMLVWALCFWTLAGCDSYLDVNPKGTLEQEKQFEDVQGYRDAMYGIYATMAKTSLYGEALSWGFVDWLAQLSYDKYMQSEKLVNVKAANQYKYDDPNLEGLIGSIWGEAYQCISYANNVLENIETVNLAEDPDYALIKGEAYGVRAMLHFDLLRLFAENILLHPDAGGIPYAYHFDLKNKEVFSLKESYDNILGDLTKAEACLVNDNEMNPSNAGSDYRVARGTHCNKYAVWALKARVFHYKGDLDSAAFYAGKVIDAPDLYLVPRGAYGNKEMKRFPRGDEPKERASSEMIWGLYTRMIADSYKNMNFENIGGSVVVLRDDIDDVYDISRSSATSEDARYKAFFAKVGEISSDYFFVRLLGTEEDTHTLQGVCLIRLPEMYYILAEATYDQDKEKAMRYFNDVRNSRGLNDYASAEVTSREEFMELVLAERYKEFWGEGQTFFSYKRENKGFKHPDSWDHYGEVYTPSSEMFVLPWPKKELEFGGTNKD</sequence>
<gene>
    <name evidence="9" type="ORF">GGR14_000972</name>
</gene>
<dbReference type="GeneID" id="93099579"/>
<dbReference type="GO" id="GO:0009279">
    <property type="term" value="C:cell outer membrane"/>
    <property type="evidence" value="ECO:0007669"/>
    <property type="project" value="UniProtKB-SubCell"/>
</dbReference>
<feature type="domain" description="RagB/SusD" evidence="7">
    <location>
        <begin position="376"/>
        <end position="457"/>
    </location>
</feature>
<dbReference type="InterPro" id="IPR011990">
    <property type="entry name" value="TPR-like_helical_dom_sf"/>
</dbReference>
<dbReference type="EMBL" id="JACIES010000002">
    <property type="protein sequence ID" value="MBB4025200.1"/>
    <property type="molecule type" value="Genomic_DNA"/>
</dbReference>
<evidence type="ECO:0000256" key="3">
    <source>
        <dbReference type="ARBA" id="ARBA00022729"/>
    </source>
</evidence>
<evidence type="ECO:0000256" key="4">
    <source>
        <dbReference type="ARBA" id="ARBA00023136"/>
    </source>
</evidence>
<feature type="domain" description="SusD-like N-terminal" evidence="8">
    <location>
        <begin position="82"/>
        <end position="218"/>
    </location>
</feature>
<reference evidence="9 10" key="1">
    <citation type="submission" date="2020-08" db="EMBL/GenBank/DDBJ databases">
        <title>Genomic Encyclopedia of Type Strains, Phase IV (KMG-IV): sequencing the most valuable type-strain genomes for metagenomic binning, comparative biology and taxonomic classification.</title>
        <authorList>
            <person name="Goeker M."/>
        </authorList>
    </citation>
    <scope>NUCLEOTIDE SEQUENCE [LARGE SCALE GENOMIC DNA]</scope>
    <source>
        <strain evidence="9 10">DSM 105721</strain>
    </source>
</reference>
<comment type="subcellular location">
    <subcellularLocation>
        <location evidence="1">Cell outer membrane</location>
    </subcellularLocation>
</comment>
<comment type="similarity">
    <text evidence="2">Belongs to the SusD family.</text>
</comment>
<keyword evidence="3 6" id="KW-0732">Signal</keyword>
<dbReference type="Pfam" id="PF14322">
    <property type="entry name" value="SusD-like_3"/>
    <property type="match status" value="1"/>
</dbReference>
<evidence type="ECO:0000259" key="7">
    <source>
        <dbReference type="Pfam" id="PF07980"/>
    </source>
</evidence>
<evidence type="ECO:0000259" key="8">
    <source>
        <dbReference type="Pfam" id="PF14322"/>
    </source>
</evidence>
<evidence type="ECO:0000313" key="9">
    <source>
        <dbReference type="EMBL" id="MBB4025200.1"/>
    </source>
</evidence>
<feature type="chain" id="PRO_5031022139" description="RagB/SusD family nutrient uptake outer membrane protein" evidence="6">
    <location>
        <begin position="22"/>
        <end position="498"/>
    </location>
</feature>
<dbReference type="Proteomes" id="UP000546007">
    <property type="component" value="Unassembled WGS sequence"/>
</dbReference>
<evidence type="ECO:0000313" key="10">
    <source>
        <dbReference type="Proteomes" id="UP000546007"/>
    </source>
</evidence>
<accession>A0A7W6HUW0</accession>